<keyword evidence="5" id="KW-1185">Reference proteome</keyword>
<feature type="compositionally biased region" description="Polar residues" evidence="1">
    <location>
        <begin position="40"/>
        <end position="49"/>
    </location>
</feature>
<dbReference type="OrthoDB" id="5297955at2"/>
<evidence type="ECO:0000256" key="1">
    <source>
        <dbReference type="SAM" id="MobiDB-lite"/>
    </source>
</evidence>
<sequence length="344" mass="36950">MRKSFSRLVAAFTIVISTLTMLGVTMDEAEARRMGGGSSFGRQSSNVMKNRTPAQAPRANQQQSAPNANQVTPNRSGAAAAGAQAQRSGMSRFLGPIAGIAAGLGIAALLSSLGLSGALLEFLSSAILIALVIFAVMFVVRRLRGNQAKPAIQGAFGAQQGAAQDFYSRRETHDYTQQPPRAPGVFNRAPEAQPSVAAQPATESMESPQPVDPSWFVPAGFDTMTFLKVAKEQFVRIQGLWDRGDVEQLKEFLTEDLLTELSPQIREQAEQGAHPTEVVLLNAELLGMEQVAGGHLASVRFSGMLREEPGQEAFRFEEVWNLYKTADSGWLVAGIQQIPGGYAS</sequence>
<dbReference type="eggNOG" id="COG4395">
    <property type="taxonomic scope" value="Bacteria"/>
</dbReference>
<dbReference type="Pfam" id="PF04280">
    <property type="entry name" value="Tim44"/>
    <property type="match status" value="1"/>
</dbReference>
<keyword evidence="2" id="KW-0472">Membrane</keyword>
<feature type="compositionally biased region" description="Low complexity" evidence="1">
    <location>
        <begin position="53"/>
        <end position="82"/>
    </location>
</feature>
<gene>
    <name evidence="4" type="ORF">HMPREF2130_03120</name>
</gene>
<dbReference type="Proteomes" id="UP000029629">
    <property type="component" value="Unassembled WGS sequence"/>
</dbReference>
<keyword evidence="2" id="KW-1133">Transmembrane helix</keyword>
<accession>A0A095ZAW5</accession>
<dbReference type="InterPro" id="IPR032710">
    <property type="entry name" value="NTF2-like_dom_sf"/>
</dbReference>
<comment type="caution">
    <text evidence="4">The sequence shown here is derived from an EMBL/GenBank/DDBJ whole genome shotgun (WGS) entry which is preliminary data.</text>
</comment>
<dbReference type="PANTHER" id="PTHR41542">
    <property type="entry name" value="BLL5807 PROTEIN"/>
    <property type="match status" value="1"/>
</dbReference>
<protein>
    <recommendedName>
        <fullName evidence="3">Tim44-like domain-containing protein</fullName>
    </recommendedName>
</protein>
<dbReference type="EMBL" id="JRNI01000013">
    <property type="protein sequence ID" value="KGF31501.1"/>
    <property type="molecule type" value="Genomic_DNA"/>
</dbReference>
<feature type="transmembrane region" description="Helical" evidence="2">
    <location>
        <begin position="93"/>
        <end position="116"/>
    </location>
</feature>
<name>A0A095ZAW5_9BURK</name>
<dbReference type="AlphaFoldDB" id="A0A095ZAW5"/>
<organism evidence="4 5">
    <name type="scientific">Oligella urethralis DNF00040</name>
    <dbReference type="NCBI Taxonomy" id="1401065"/>
    <lineage>
        <taxon>Bacteria</taxon>
        <taxon>Pseudomonadati</taxon>
        <taxon>Pseudomonadota</taxon>
        <taxon>Betaproteobacteria</taxon>
        <taxon>Burkholderiales</taxon>
        <taxon>Alcaligenaceae</taxon>
        <taxon>Oligella</taxon>
    </lineage>
</organism>
<dbReference type="Gene3D" id="3.10.450.240">
    <property type="match status" value="1"/>
</dbReference>
<dbReference type="SMART" id="SM00978">
    <property type="entry name" value="Tim44"/>
    <property type="match status" value="1"/>
</dbReference>
<dbReference type="InterPro" id="IPR007379">
    <property type="entry name" value="Tim44-like_dom"/>
</dbReference>
<feature type="domain" description="Tim44-like" evidence="3">
    <location>
        <begin position="207"/>
        <end position="337"/>
    </location>
</feature>
<evidence type="ECO:0000256" key="2">
    <source>
        <dbReference type="SAM" id="Phobius"/>
    </source>
</evidence>
<feature type="transmembrane region" description="Helical" evidence="2">
    <location>
        <begin position="122"/>
        <end position="140"/>
    </location>
</feature>
<feature type="region of interest" description="Disordered" evidence="1">
    <location>
        <begin position="171"/>
        <end position="210"/>
    </location>
</feature>
<proteinExistence type="predicted"/>
<evidence type="ECO:0000313" key="4">
    <source>
        <dbReference type="EMBL" id="KGF31501.1"/>
    </source>
</evidence>
<dbReference type="SUPFAM" id="SSF54427">
    <property type="entry name" value="NTF2-like"/>
    <property type="match status" value="1"/>
</dbReference>
<dbReference type="PANTHER" id="PTHR41542:SF1">
    <property type="entry name" value="BLL5807 PROTEIN"/>
    <property type="match status" value="1"/>
</dbReference>
<feature type="transmembrane region" description="Helical" evidence="2">
    <location>
        <begin position="6"/>
        <end position="24"/>
    </location>
</feature>
<feature type="region of interest" description="Disordered" evidence="1">
    <location>
        <begin position="33"/>
        <end position="82"/>
    </location>
</feature>
<dbReference type="RefSeq" id="WP_036558009.1">
    <property type="nucleotide sequence ID" value="NZ_JRNI01000013.1"/>
</dbReference>
<reference evidence="4 5" key="1">
    <citation type="submission" date="2014-07" db="EMBL/GenBank/DDBJ databases">
        <authorList>
            <person name="McCorrison J."/>
            <person name="Sanka R."/>
            <person name="Torralba M."/>
            <person name="Gillis M."/>
            <person name="Haft D.H."/>
            <person name="Methe B."/>
            <person name="Sutton G."/>
            <person name="Nelson K.E."/>
        </authorList>
    </citation>
    <scope>NUCLEOTIDE SEQUENCE [LARGE SCALE GENOMIC DNA]</scope>
    <source>
        <strain evidence="4 5">DNF00040</strain>
    </source>
</reference>
<evidence type="ECO:0000259" key="3">
    <source>
        <dbReference type="SMART" id="SM00978"/>
    </source>
</evidence>
<keyword evidence="2" id="KW-0812">Transmembrane</keyword>
<evidence type="ECO:0000313" key="5">
    <source>
        <dbReference type="Proteomes" id="UP000029629"/>
    </source>
</evidence>